<dbReference type="Proteomes" id="UP000643207">
    <property type="component" value="Unassembled WGS sequence"/>
</dbReference>
<reference evidence="2 3" key="1">
    <citation type="submission" date="2021-01" db="EMBL/GenBank/DDBJ databases">
        <title>Piscinibacter sp. Jin2 Genome sequencing and assembly.</title>
        <authorList>
            <person name="Kim I."/>
        </authorList>
    </citation>
    <scope>NUCLEOTIDE SEQUENCE [LARGE SCALE GENOMIC DNA]</scope>
    <source>
        <strain evidence="2 3">Jin2</strain>
    </source>
</reference>
<dbReference type="EMBL" id="JAERRA010000001">
    <property type="protein sequence ID" value="MBL0720154.1"/>
    <property type="molecule type" value="Genomic_DNA"/>
</dbReference>
<accession>A0A9X1BRP0</accession>
<evidence type="ECO:0000313" key="3">
    <source>
        <dbReference type="Proteomes" id="UP000643207"/>
    </source>
</evidence>
<dbReference type="AlphaFoldDB" id="A0A9X1BRP0"/>
<evidence type="ECO:0000313" key="2">
    <source>
        <dbReference type="EMBL" id="MBL0720154.1"/>
    </source>
</evidence>
<evidence type="ECO:0000259" key="1">
    <source>
        <dbReference type="Pfam" id="PF13472"/>
    </source>
</evidence>
<dbReference type="SUPFAM" id="SSF52266">
    <property type="entry name" value="SGNH hydrolase"/>
    <property type="match status" value="1"/>
</dbReference>
<proteinExistence type="predicted"/>
<organism evidence="2 3">
    <name type="scientific">Aquariibacter lacus</name>
    <dbReference type="NCBI Taxonomy" id="2801332"/>
    <lineage>
        <taxon>Bacteria</taxon>
        <taxon>Pseudomonadati</taxon>
        <taxon>Pseudomonadota</taxon>
        <taxon>Betaproteobacteria</taxon>
        <taxon>Burkholderiales</taxon>
        <taxon>Sphaerotilaceae</taxon>
        <taxon>Aquariibacter</taxon>
    </lineage>
</organism>
<dbReference type="Pfam" id="PF13472">
    <property type="entry name" value="Lipase_GDSL_2"/>
    <property type="match status" value="1"/>
</dbReference>
<dbReference type="Gene3D" id="3.40.50.1110">
    <property type="entry name" value="SGNH hydrolase"/>
    <property type="match status" value="1"/>
</dbReference>
<dbReference type="GO" id="GO:0004622">
    <property type="term" value="F:phosphatidylcholine lysophospholipase activity"/>
    <property type="evidence" value="ECO:0007669"/>
    <property type="project" value="TreeGrafter"/>
</dbReference>
<dbReference type="InterPro" id="IPR051532">
    <property type="entry name" value="Ester_Hydrolysis_Enzymes"/>
</dbReference>
<dbReference type="PANTHER" id="PTHR30383">
    <property type="entry name" value="THIOESTERASE 1/PROTEASE 1/LYSOPHOSPHOLIPASE L1"/>
    <property type="match status" value="1"/>
</dbReference>
<feature type="domain" description="SGNH hydrolase-type esterase" evidence="1">
    <location>
        <begin position="30"/>
        <end position="190"/>
    </location>
</feature>
<dbReference type="InterPro" id="IPR036514">
    <property type="entry name" value="SGNH_hydro_sf"/>
</dbReference>
<gene>
    <name evidence="2" type="ORF">JI742_09660</name>
</gene>
<comment type="caution">
    <text evidence="2">The sequence shown here is derived from an EMBL/GenBank/DDBJ whole genome shotgun (WGS) entry which is preliminary data.</text>
</comment>
<sequence>MGGLAGSLLGARLLVHPGPSQAAGAPTLLVLGDSLSTPQRMPPGRGWVALLQARIEQLGLPHKVVNASLGGEKTAGGRRRLGPLLAQHRPAMVLIELGGNDGLSRVPPAEMADNLRAMVQMSREAGAQPVVLGMQLPRALNPRYREAFAEVFPRVSREQNAALVPFFLEAVTAPEDMPRYFHADGIHPNELAQPAMLDSVWRVIAPLLQGQAQAATR</sequence>
<protein>
    <submittedName>
        <fullName evidence="2">Arylesterase</fullName>
    </submittedName>
</protein>
<dbReference type="CDD" id="cd01822">
    <property type="entry name" value="Lysophospholipase_L1_like"/>
    <property type="match status" value="1"/>
</dbReference>
<keyword evidence="3" id="KW-1185">Reference proteome</keyword>
<dbReference type="PANTHER" id="PTHR30383:SF24">
    <property type="entry name" value="THIOESTERASE 1_PROTEASE 1_LYSOPHOSPHOLIPASE L1"/>
    <property type="match status" value="1"/>
</dbReference>
<dbReference type="RefSeq" id="WP_201825982.1">
    <property type="nucleotide sequence ID" value="NZ_JAERRA010000001.1"/>
</dbReference>
<name>A0A9X1BRP0_9BURK</name>
<dbReference type="InterPro" id="IPR013830">
    <property type="entry name" value="SGNH_hydro"/>
</dbReference>